<reference evidence="3 4" key="1">
    <citation type="submission" date="2024-10" db="EMBL/GenBank/DDBJ databases">
        <title>The Natural Products Discovery Center: Release of the First 8490 Sequenced Strains for Exploring Actinobacteria Biosynthetic Diversity.</title>
        <authorList>
            <person name="Kalkreuter E."/>
            <person name="Kautsar S.A."/>
            <person name="Yang D."/>
            <person name="Bader C.D."/>
            <person name="Teijaro C.N."/>
            <person name="Fluegel L."/>
            <person name="Davis C.M."/>
            <person name="Simpson J.R."/>
            <person name="Lauterbach L."/>
            <person name="Steele A.D."/>
            <person name="Gui C."/>
            <person name="Meng S."/>
            <person name="Li G."/>
            <person name="Viehrig K."/>
            <person name="Ye F."/>
            <person name="Su P."/>
            <person name="Kiefer A.F."/>
            <person name="Nichols A."/>
            <person name="Cepeda A.J."/>
            <person name="Yan W."/>
            <person name="Fan B."/>
            <person name="Jiang Y."/>
            <person name="Adhikari A."/>
            <person name="Zheng C.-J."/>
            <person name="Schuster L."/>
            <person name="Cowan T.M."/>
            <person name="Smanski M.J."/>
            <person name="Chevrette M.G."/>
            <person name="De Carvalho L.P.S."/>
            <person name="Shen B."/>
        </authorList>
    </citation>
    <scope>NUCLEOTIDE SEQUENCE [LARGE SCALE GENOMIC DNA]</scope>
    <source>
        <strain evidence="3 4">NPDC017990</strain>
    </source>
</reference>
<feature type="domain" description="Histidine kinase/HSP90-like ATPase" evidence="2">
    <location>
        <begin position="25"/>
        <end position="131"/>
    </location>
</feature>
<dbReference type="InterPro" id="IPR036890">
    <property type="entry name" value="HATPase_C_sf"/>
</dbReference>
<sequence length="140" mass="15373">MTMAAARPPQHPGYHLTLARTGPSAARARRLARTACTAWDVEEYSEVAQLVLCELVTNAVRHTHGHLIRVSVEHPRADRLVLAVTDTSRDLPLMGRPRAGDLRGRGLLLIDALTETWGSTRLPDGKRVWAQLAVKTGTQP</sequence>
<evidence type="ECO:0000256" key="1">
    <source>
        <dbReference type="ARBA" id="ARBA00022527"/>
    </source>
</evidence>
<dbReference type="InterPro" id="IPR050267">
    <property type="entry name" value="Anti-sigma-factor_SerPK"/>
</dbReference>
<keyword evidence="3" id="KW-0067">ATP-binding</keyword>
<evidence type="ECO:0000259" key="2">
    <source>
        <dbReference type="Pfam" id="PF13581"/>
    </source>
</evidence>
<dbReference type="InterPro" id="IPR003594">
    <property type="entry name" value="HATPase_dom"/>
</dbReference>
<keyword evidence="1" id="KW-0418">Kinase</keyword>
<keyword evidence="1" id="KW-0723">Serine/threonine-protein kinase</keyword>
<protein>
    <submittedName>
        <fullName evidence="3">ATP-binding protein</fullName>
    </submittedName>
</protein>
<dbReference type="RefSeq" id="WP_397718731.1">
    <property type="nucleotide sequence ID" value="NZ_JBIRGN010000014.1"/>
</dbReference>
<keyword evidence="4" id="KW-1185">Reference proteome</keyword>
<dbReference type="Proteomes" id="UP001610818">
    <property type="component" value="Unassembled WGS sequence"/>
</dbReference>
<dbReference type="CDD" id="cd16936">
    <property type="entry name" value="HATPase_RsbW-like"/>
    <property type="match status" value="1"/>
</dbReference>
<keyword evidence="3" id="KW-0547">Nucleotide-binding</keyword>
<accession>A0ABW7R418</accession>
<comment type="caution">
    <text evidence="3">The sequence shown here is derived from an EMBL/GenBank/DDBJ whole genome shotgun (WGS) entry which is preliminary data.</text>
</comment>
<keyword evidence="1" id="KW-0808">Transferase</keyword>
<evidence type="ECO:0000313" key="4">
    <source>
        <dbReference type="Proteomes" id="UP001610818"/>
    </source>
</evidence>
<dbReference type="PANTHER" id="PTHR35526:SF3">
    <property type="entry name" value="ANTI-SIGMA-F FACTOR RSBW"/>
    <property type="match status" value="1"/>
</dbReference>
<dbReference type="Gene3D" id="3.30.565.10">
    <property type="entry name" value="Histidine kinase-like ATPase, C-terminal domain"/>
    <property type="match status" value="1"/>
</dbReference>
<gene>
    <name evidence="3" type="ORF">ACH4F9_42600</name>
</gene>
<dbReference type="Pfam" id="PF13581">
    <property type="entry name" value="HATPase_c_2"/>
    <property type="match status" value="1"/>
</dbReference>
<organism evidence="3 4">
    <name type="scientific">Streptomyces longisporoflavus</name>
    <dbReference type="NCBI Taxonomy" id="28044"/>
    <lineage>
        <taxon>Bacteria</taxon>
        <taxon>Bacillati</taxon>
        <taxon>Actinomycetota</taxon>
        <taxon>Actinomycetes</taxon>
        <taxon>Kitasatosporales</taxon>
        <taxon>Streptomycetaceae</taxon>
        <taxon>Streptomyces</taxon>
    </lineage>
</organism>
<dbReference type="SUPFAM" id="SSF55874">
    <property type="entry name" value="ATPase domain of HSP90 chaperone/DNA topoisomerase II/histidine kinase"/>
    <property type="match status" value="1"/>
</dbReference>
<dbReference type="GO" id="GO:0005524">
    <property type="term" value="F:ATP binding"/>
    <property type="evidence" value="ECO:0007669"/>
    <property type="project" value="UniProtKB-KW"/>
</dbReference>
<dbReference type="PANTHER" id="PTHR35526">
    <property type="entry name" value="ANTI-SIGMA-F FACTOR RSBW-RELATED"/>
    <property type="match status" value="1"/>
</dbReference>
<name>A0ABW7R418_9ACTN</name>
<dbReference type="EMBL" id="JBIRGQ010000014">
    <property type="protein sequence ID" value="MFH8551688.1"/>
    <property type="molecule type" value="Genomic_DNA"/>
</dbReference>
<proteinExistence type="predicted"/>
<evidence type="ECO:0000313" key="3">
    <source>
        <dbReference type="EMBL" id="MFH8551688.1"/>
    </source>
</evidence>